<organism evidence="2 3">
    <name type="scientific">Rhodococcus triatomae</name>
    <dbReference type="NCBI Taxonomy" id="300028"/>
    <lineage>
        <taxon>Bacteria</taxon>
        <taxon>Bacillati</taxon>
        <taxon>Actinomycetota</taxon>
        <taxon>Actinomycetes</taxon>
        <taxon>Mycobacteriales</taxon>
        <taxon>Nocardiaceae</taxon>
        <taxon>Rhodococcus</taxon>
    </lineage>
</organism>
<feature type="region of interest" description="Disordered" evidence="1">
    <location>
        <begin position="1"/>
        <end position="26"/>
    </location>
</feature>
<feature type="compositionally biased region" description="Low complexity" evidence="1">
    <location>
        <begin position="1"/>
        <end position="10"/>
    </location>
</feature>
<dbReference type="Proteomes" id="UP000183263">
    <property type="component" value="Unassembled WGS sequence"/>
</dbReference>
<dbReference type="AlphaFoldDB" id="A0A1G8FJK5"/>
<dbReference type="PANTHER" id="PTHR34853">
    <property type="match status" value="1"/>
</dbReference>
<dbReference type="SUPFAM" id="SSF53474">
    <property type="entry name" value="alpha/beta-Hydrolases"/>
    <property type="match status" value="1"/>
</dbReference>
<keyword evidence="3" id="KW-1185">Reference proteome</keyword>
<dbReference type="PIRSF" id="PIRSF029171">
    <property type="entry name" value="Esterase_LipA"/>
    <property type="match status" value="1"/>
</dbReference>
<dbReference type="GO" id="GO:0004806">
    <property type="term" value="F:triacylglycerol lipase activity"/>
    <property type="evidence" value="ECO:0007669"/>
    <property type="project" value="InterPro"/>
</dbReference>
<dbReference type="Gene3D" id="3.40.50.1820">
    <property type="entry name" value="alpha/beta hydrolase"/>
    <property type="match status" value="2"/>
</dbReference>
<name>A0A1G8FJK5_9NOCA</name>
<evidence type="ECO:0000256" key="1">
    <source>
        <dbReference type="SAM" id="MobiDB-lite"/>
    </source>
</evidence>
<dbReference type="InterPro" id="IPR029058">
    <property type="entry name" value="AB_hydrolase_fold"/>
</dbReference>
<feature type="compositionally biased region" description="Basic residues" evidence="1">
    <location>
        <begin position="11"/>
        <end position="25"/>
    </location>
</feature>
<evidence type="ECO:0000313" key="2">
    <source>
        <dbReference type="EMBL" id="SDH82298.1"/>
    </source>
</evidence>
<dbReference type="GO" id="GO:0016042">
    <property type="term" value="P:lipid catabolic process"/>
    <property type="evidence" value="ECO:0007669"/>
    <property type="project" value="InterPro"/>
</dbReference>
<dbReference type="PANTHER" id="PTHR34853:SF1">
    <property type="entry name" value="LIPASE 5"/>
    <property type="match status" value="1"/>
</dbReference>
<sequence length="412" mass="41815">MKQYSTSRSFRSWRSHSSRRGRLRPGRTGGVLVAVALAVAGCTSADPEPEAPTGSLEPGALLTSAELSGAAVLPSAARNELVTYLSDGAEGDPVVVSGTVAVPPGSPPEGGWPVVSWAHGTTGVADACAPSAATAGGPIADYVTLVGDTLDAWVRAGFVVVATDYEGLGTPGGHPYMHGDSAAASVVDIVRAARQLDDSVGTDWVVLGHSQGGQAAIFTAAHGSARAPELQLRGAVAMAPGNDTDLIPELTRAGDPRMAPGLPFLPLVLLGAEAADPRIVPEDLLSDAALPLLETARSGCLAALREVPPIPVTEVFQPDADLGPLLELLRAQQLSTVVPQVPTLVVQGTADQLVASAGTEVAVAGLCESGAPMSYRTYDGVDHRGVIADSLGDVEEFVAARLADEPAGAGAC</sequence>
<dbReference type="EMBL" id="FNDN01000003">
    <property type="protein sequence ID" value="SDH82298.1"/>
    <property type="molecule type" value="Genomic_DNA"/>
</dbReference>
<dbReference type="Pfam" id="PF03583">
    <property type="entry name" value="LIP"/>
    <property type="match status" value="1"/>
</dbReference>
<protein>
    <submittedName>
        <fullName evidence="2">Secretory lipase</fullName>
    </submittedName>
</protein>
<gene>
    <name evidence="2" type="ORF">SAMN05444695_103303</name>
</gene>
<dbReference type="InterPro" id="IPR005152">
    <property type="entry name" value="Lipase_secreted"/>
</dbReference>
<evidence type="ECO:0000313" key="3">
    <source>
        <dbReference type="Proteomes" id="UP000183263"/>
    </source>
</evidence>
<reference evidence="2 3" key="1">
    <citation type="submission" date="2016-10" db="EMBL/GenBank/DDBJ databases">
        <authorList>
            <person name="de Groot N.N."/>
        </authorList>
    </citation>
    <scope>NUCLEOTIDE SEQUENCE [LARGE SCALE GENOMIC DNA]</scope>
    <source>
        <strain evidence="2 3">DSM 44892</strain>
    </source>
</reference>
<proteinExistence type="predicted"/>
<accession>A0A1G8FJK5</accession>